<dbReference type="EMBL" id="CP002172">
    <property type="protein sequence ID" value="AEA38669.1"/>
    <property type="molecule type" value="Genomic_DNA"/>
</dbReference>
<keyword evidence="2" id="KW-0542">Nucleomorph</keyword>
<evidence type="ECO:0000313" key="2">
    <source>
        <dbReference type="EMBL" id="AEA38669.1"/>
    </source>
</evidence>
<feature type="transmembrane region" description="Helical" evidence="1">
    <location>
        <begin position="85"/>
        <end position="105"/>
    </location>
</feature>
<sequence>MKITYSYYHFLINVIEQHNFFLLLLLENNCKFYLLNFKYQLWSFFFFETLKTLTKIEKILSYLDIKCSFFQENESKLSKVRKGLVIVKSSFFVILNIIHIIPISATHLKFAKNIEKNCSSTKKCGLHSFKIIDKKKP</sequence>
<dbReference type="Proteomes" id="UP000243423">
    <property type="component" value="Nucleomorph 1"/>
</dbReference>
<dbReference type="GeneID" id="10447085"/>
<dbReference type="AlphaFoldDB" id="F2HH73"/>
<proteinExistence type="predicted"/>
<keyword evidence="1" id="KW-0812">Transmembrane</keyword>
<evidence type="ECO:0000256" key="1">
    <source>
        <dbReference type="SAM" id="Phobius"/>
    </source>
</evidence>
<organism evidence="2 3">
    <name type="scientific">Cryptomonas paramaecium</name>
    <dbReference type="NCBI Taxonomy" id="2898"/>
    <lineage>
        <taxon>Eukaryota</taxon>
        <taxon>Cryptophyceae</taxon>
        <taxon>Cryptomonadales</taxon>
        <taxon>Cryptomonadaceae</taxon>
        <taxon>Cryptomonas</taxon>
    </lineage>
</organism>
<evidence type="ECO:0000313" key="3">
    <source>
        <dbReference type="Proteomes" id="UP000243423"/>
    </source>
</evidence>
<dbReference type="RefSeq" id="XP_003239567.1">
    <property type="nucleotide sequence ID" value="XM_003239519.1"/>
</dbReference>
<keyword evidence="1" id="KW-0472">Membrane</keyword>
<accession>F2HH73</accession>
<gene>
    <name evidence="2" type="ORF">CPARA_1gp011</name>
</gene>
<geneLocation type="nucleomorph" evidence="2"/>
<name>F2HH73_9CRYP</name>
<protein>
    <submittedName>
        <fullName evidence="2">Uncharacterized protein</fullName>
    </submittedName>
</protein>
<reference evidence="2 3" key="1">
    <citation type="journal article" date="2011" name="Genome Biol. Evol.">
        <title>Complete nucleomorph genome sequence of the nonphotosynthetic alga Cryptomonas paramecium reveals a core nucleomorph gene set.</title>
        <authorList>
            <person name="Tanifuji G."/>
            <person name="Onodera N.T."/>
            <person name="Wheeler T.J."/>
            <person name="Dlutek M."/>
            <person name="Donaher N."/>
            <person name="Archibald J.M."/>
        </authorList>
    </citation>
    <scope>NUCLEOTIDE SEQUENCE [LARGE SCALE GENOMIC DNA]</scope>
    <source>
        <strain evidence="2 3">CCAP977/2A</strain>
    </source>
</reference>
<keyword evidence="1" id="KW-1133">Transmembrane helix</keyword>